<keyword evidence="1" id="KW-1133">Transmembrane helix</keyword>
<dbReference type="Proteomes" id="UP000198531">
    <property type="component" value="Unassembled WGS sequence"/>
</dbReference>
<name>A0A1I6GQI3_9EURY</name>
<keyword evidence="1" id="KW-0812">Transmembrane</keyword>
<sequence>MTDGDRGQLILVTALAMATLFVVLSLLVNTTIYTGNVATRSDVSESTEVVNYRTEAVVAAERTVAYVNRHDNDSSAVGVDGAYRALNESLRRGVANWSDDAAAHGALSGTGTETRVVTVRNGSRVAQTDAARALSSPGGATEWTAVTGATGVRGPTMNLSTSALAPVADDGDDVSQLVADGAFRVNLTETDGENRSLFVYERNDGHVGVTVREPDGTVRTCRAPDDGRVTLDARAATLAGESCPALGAFATTDDPFDVTFVSSNAAAGTYSVAVDRRADGGAFPSLSRDAGTPFYTAAVYTADVTVIYRSPQTHYNATVEVPNAGA</sequence>
<proteinExistence type="predicted"/>
<evidence type="ECO:0000313" key="2">
    <source>
        <dbReference type="EMBL" id="SFR44492.1"/>
    </source>
</evidence>
<reference evidence="3" key="1">
    <citation type="submission" date="2016-10" db="EMBL/GenBank/DDBJ databases">
        <authorList>
            <person name="Varghese N."/>
            <person name="Submissions S."/>
        </authorList>
    </citation>
    <scope>NUCLEOTIDE SEQUENCE [LARGE SCALE GENOMIC DNA]</scope>
    <source>
        <strain evidence="3">CGMCC 1.7736</strain>
    </source>
</reference>
<dbReference type="STRING" id="553469.SAMN04487947_1523"/>
<dbReference type="AlphaFoldDB" id="A0A1I6GQI3"/>
<organism evidence="2 3">
    <name type="scientific">Halogeometricum rufum</name>
    <dbReference type="NCBI Taxonomy" id="553469"/>
    <lineage>
        <taxon>Archaea</taxon>
        <taxon>Methanobacteriati</taxon>
        <taxon>Methanobacteriota</taxon>
        <taxon>Stenosarchaea group</taxon>
        <taxon>Halobacteria</taxon>
        <taxon>Halobacteriales</taxon>
        <taxon>Haloferacaceae</taxon>
        <taxon>Halogeometricum</taxon>
    </lineage>
</organism>
<protein>
    <submittedName>
        <fullName evidence="2">Uncharacterized protein</fullName>
    </submittedName>
</protein>
<feature type="transmembrane region" description="Helical" evidence="1">
    <location>
        <begin position="9"/>
        <end position="28"/>
    </location>
</feature>
<keyword evidence="1" id="KW-0472">Membrane</keyword>
<evidence type="ECO:0000256" key="1">
    <source>
        <dbReference type="SAM" id="Phobius"/>
    </source>
</evidence>
<gene>
    <name evidence="2" type="ORF">SAMN04487947_1523</name>
</gene>
<dbReference type="RefSeq" id="WP_245778440.1">
    <property type="nucleotide sequence ID" value="NZ_FOYT01000001.1"/>
</dbReference>
<dbReference type="EMBL" id="FOYT01000001">
    <property type="protein sequence ID" value="SFR44492.1"/>
    <property type="molecule type" value="Genomic_DNA"/>
</dbReference>
<evidence type="ECO:0000313" key="3">
    <source>
        <dbReference type="Proteomes" id="UP000198531"/>
    </source>
</evidence>
<accession>A0A1I6GQI3</accession>
<keyword evidence="3" id="KW-1185">Reference proteome</keyword>